<dbReference type="GO" id="GO:0004713">
    <property type="term" value="F:protein tyrosine kinase activity"/>
    <property type="evidence" value="ECO:0007669"/>
    <property type="project" value="TreeGrafter"/>
</dbReference>
<feature type="coiled-coil region" evidence="1">
    <location>
        <begin position="273"/>
        <end position="300"/>
    </location>
</feature>
<keyword evidence="3" id="KW-0472">Membrane</keyword>
<feature type="region of interest" description="Disordered" evidence="2">
    <location>
        <begin position="1"/>
        <end position="65"/>
    </location>
</feature>
<gene>
    <name evidence="4" type="ORF">PH7735_03292</name>
</gene>
<evidence type="ECO:0000313" key="5">
    <source>
        <dbReference type="Proteomes" id="UP000051870"/>
    </source>
</evidence>
<reference evidence="5" key="1">
    <citation type="submission" date="2015-09" db="EMBL/GenBank/DDBJ databases">
        <authorList>
            <person name="Rodrigo-Torres Lidia"/>
            <person name="Arahal R.David."/>
        </authorList>
    </citation>
    <scope>NUCLEOTIDE SEQUENCE [LARGE SCALE GENOMIC DNA]</scope>
    <source>
        <strain evidence="5">CECT 7735</strain>
    </source>
</reference>
<feature type="compositionally biased region" description="Pro residues" evidence="2">
    <location>
        <begin position="40"/>
        <end position="61"/>
    </location>
</feature>
<sequence length="430" mass="47696">MSEEHNISKLPQEQPANRPANQPAAKAAQQPANPNKPNAGPNPPNAKPQQPRPKAPGPAKPASPKKRHWGVLTSFLLFVIAPLAATIYYLFVIAEDQYASFVGFAIKSEEASSATDLLGGLSSLSGSSSSDTDILYQFIQSQDLVDRINQSIDLETIFSRPENDPIFAYDTSGTIEDLVAYWPRMVRIELDTNTNLILLRVHAFRADEAQLIAQHIVAESSDMINRLSAIARADATRYARDDLEKAVERLKSSREILTKFRSDTQIVDPSADIQGQMGLLNSLESQLAEAQIEMNLLLDTTREGDPRITQAERRIEVIQGLIADERGKFGLGGSARTDERDYSTLIGEFERLMVDLEYAQKTYLGAHAAFDASIAEAARKSRYLATFTQPTLAESPRYPQREVLAFIVGVFLLLGWSIAVLIFYSVRDRR</sequence>
<dbReference type="PANTHER" id="PTHR32309">
    <property type="entry name" value="TYROSINE-PROTEIN KINASE"/>
    <property type="match status" value="1"/>
</dbReference>
<evidence type="ECO:0000313" key="4">
    <source>
        <dbReference type="EMBL" id="CUK08787.1"/>
    </source>
</evidence>
<organism evidence="4 5">
    <name type="scientific">Shimia thalassica</name>
    <dbReference type="NCBI Taxonomy" id="1715693"/>
    <lineage>
        <taxon>Bacteria</taxon>
        <taxon>Pseudomonadati</taxon>
        <taxon>Pseudomonadota</taxon>
        <taxon>Alphaproteobacteria</taxon>
        <taxon>Rhodobacterales</taxon>
        <taxon>Roseobacteraceae</taxon>
    </lineage>
</organism>
<keyword evidence="3" id="KW-1133">Transmembrane helix</keyword>
<feature type="compositionally biased region" description="Low complexity" evidence="2">
    <location>
        <begin position="11"/>
        <end position="39"/>
    </location>
</feature>
<accession>A0A0P1IEN0</accession>
<dbReference type="STRING" id="1715693.PH7735_03292"/>
<protein>
    <submittedName>
        <fullName evidence="4">Vi polysaccharide export inner membrane protein VexD</fullName>
    </submittedName>
</protein>
<dbReference type="InterPro" id="IPR050445">
    <property type="entry name" value="Bact_polysacc_biosynth/exp"/>
</dbReference>
<dbReference type="PANTHER" id="PTHR32309:SF13">
    <property type="entry name" value="FERRIC ENTEROBACTIN TRANSPORT PROTEIN FEPE"/>
    <property type="match status" value="1"/>
</dbReference>
<dbReference type="GO" id="GO:0005886">
    <property type="term" value="C:plasma membrane"/>
    <property type="evidence" value="ECO:0007669"/>
    <property type="project" value="TreeGrafter"/>
</dbReference>
<feature type="transmembrane region" description="Helical" evidence="3">
    <location>
        <begin position="69"/>
        <end position="91"/>
    </location>
</feature>
<keyword evidence="5" id="KW-1185">Reference proteome</keyword>
<evidence type="ECO:0000256" key="3">
    <source>
        <dbReference type="SAM" id="Phobius"/>
    </source>
</evidence>
<keyword evidence="3" id="KW-0812">Transmembrane</keyword>
<name>A0A0P1IEN0_9RHOB</name>
<evidence type="ECO:0000256" key="2">
    <source>
        <dbReference type="SAM" id="MobiDB-lite"/>
    </source>
</evidence>
<dbReference type="Proteomes" id="UP000051870">
    <property type="component" value="Unassembled WGS sequence"/>
</dbReference>
<feature type="transmembrane region" description="Helical" evidence="3">
    <location>
        <begin position="403"/>
        <end position="426"/>
    </location>
</feature>
<proteinExistence type="predicted"/>
<evidence type="ECO:0000256" key="1">
    <source>
        <dbReference type="SAM" id="Coils"/>
    </source>
</evidence>
<dbReference type="AlphaFoldDB" id="A0A0P1IEN0"/>
<keyword evidence="1" id="KW-0175">Coiled coil</keyword>
<dbReference type="EMBL" id="CYTW01000004">
    <property type="protein sequence ID" value="CUK08787.1"/>
    <property type="molecule type" value="Genomic_DNA"/>
</dbReference>